<comment type="similarity">
    <text evidence="1">Belongs to the FLZ family.</text>
</comment>
<dbReference type="OrthoDB" id="828272at2759"/>
<evidence type="ECO:0000256" key="1">
    <source>
        <dbReference type="ARBA" id="ARBA00009374"/>
    </source>
</evidence>
<keyword evidence="2" id="KW-0479">Metal-binding</keyword>
<dbReference type="AlphaFoldDB" id="A0A835JXV3"/>
<evidence type="ECO:0000313" key="7">
    <source>
        <dbReference type="Proteomes" id="UP000657918"/>
    </source>
</evidence>
<evidence type="ECO:0000256" key="4">
    <source>
        <dbReference type="PROSITE-ProRule" id="PRU01131"/>
    </source>
</evidence>
<dbReference type="Pfam" id="PF04570">
    <property type="entry name" value="zf-FLZ"/>
    <property type="match status" value="1"/>
</dbReference>
<feature type="domain" description="FLZ-type" evidence="5">
    <location>
        <begin position="176"/>
        <end position="219"/>
    </location>
</feature>
<comment type="caution">
    <text evidence="6">The sequence shown here is derived from an EMBL/GenBank/DDBJ whole genome shotgun (WGS) entry which is preliminary data.</text>
</comment>
<proteinExistence type="inferred from homology"/>
<keyword evidence="3" id="KW-0863">Zinc-finger</keyword>
<gene>
    <name evidence="6" type="ORF">SADUNF_Sadunf06G0059700</name>
</gene>
<protein>
    <recommendedName>
        <fullName evidence="5">FLZ-type domain-containing protein</fullName>
    </recommendedName>
</protein>
<dbReference type="PANTHER" id="PTHR47208:SF1">
    <property type="entry name" value="OS02G0174800 PROTEIN"/>
    <property type="match status" value="1"/>
</dbReference>
<name>A0A835JXV3_9ROSI</name>
<organism evidence="6 7">
    <name type="scientific">Salix dunnii</name>
    <dbReference type="NCBI Taxonomy" id="1413687"/>
    <lineage>
        <taxon>Eukaryota</taxon>
        <taxon>Viridiplantae</taxon>
        <taxon>Streptophyta</taxon>
        <taxon>Embryophyta</taxon>
        <taxon>Tracheophyta</taxon>
        <taxon>Spermatophyta</taxon>
        <taxon>Magnoliopsida</taxon>
        <taxon>eudicotyledons</taxon>
        <taxon>Gunneridae</taxon>
        <taxon>Pentapetalae</taxon>
        <taxon>rosids</taxon>
        <taxon>fabids</taxon>
        <taxon>Malpighiales</taxon>
        <taxon>Salicaceae</taxon>
        <taxon>Saliceae</taxon>
        <taxon>Salix</taxon>
    </lineage>
</organism>
<dbReference type="PANTHER" id="PTHR47208">
    <property type="entry name" value="OS02G0174800 PROTEIN"/>
    <property type="match status" value="1"/>
</dbReference>
<keyword evidence="3" id="KW-0862">Zinc</keyword>
<dbReference type="InterPro" id="IPR044604">
    <property type="entry name" value="FLZ12/13/14"/>
</dbReference>
<evidence type="ECO:0000256" key="3">
    <source>
        <dbReference type="ARBA" id="ARBA00022771"/>
    </source>
</evidence>
<dbReference type="Proteomes" id="UP000657918">
    <property type="component" value="Unassembled WGS sequence"/>
</dbReference>
<dbReference type="GO" id="GO:0008270">
    <property type="term" value="F:zinc ion binding"/>
    <property type="evidence" value="ECO:0007669"/>
    <property type="project" value="UniProtKB-KW"/>
</dbReference>
<accession>A0A835JXV3</accession>
<keyword evidence="7" id="KW-1185">Reference proteome</keyword>
<feature type="zinc finger region" description="FLZ-type" evidence="4">
    <location>
        <begin position="176"/>
        <end position="219"/>
    </location>
</feature>
<dbReference type="InterPro" id="IPR007650">
    <property type="entry name" value="Zf-FLZ_dom"/>
</dbReference>
<sequence>MPMSQFGLKMEKKRPRISLSLFSTLTETFSVANKSPRSLENGGAVGLGIVAAMDESSDKVSDSNLSPRSSPLPIVSLKKPASYFKEGGTGVSNLDKDSIGGGVFVVDGNKESYTCVISHVVNNVTKQSVCYGDNVYIDPGNEFDFGSGLVYAASPPVRMPMDASVAAAGREFWSKDFLSSCYHCKKMLDGLDIFMYRGEKAFCSPECRDNHIRFEEKCGSEARKKQECCSVSPSSSPLLFFAGLAAA</sequence>
<evidence type="ECO:0000256" key="2">
    <source>
        <dbReference type="ARBA" id="ARBA00022723"/>
    </source>
</evidence>
<dbReference type="EMBL" id="JADGMS010000006">
    <property type="protein sequence ID" value="KAF9679862.1"/>
    <property type="molecule type" value="Genomic_DNA"/>
</dbReference>
<evidence type="ECO:0000259" key="5">
    <source>
        <dbReference type="PROSITE" id="PS51795"/>
    </source>
</evidence>
<dbReference type="PROSITE" id="PS51795">
    <property type="entry name" value="ZF_FLZ"/>
    <property type="match status" value="1"/>
</dbReference>
<evidence type="ECO:0000313" key="6">
    <source>
        <dbReference type="EMBL" id="KAF9679862.1"/>
    </source>
</evidence>
<reference evidence="6 7" key="1">
    <citation type="submission" date="2020-10" db="EMBL/GenBank/DDBJ databases">
        <title>Plant Genome Project.</title>
        <authorList>
            <person name="Zhang R.-G."/>
        </authorList>
    </citation>
    <scope>NUCLEOTIDE SEQUENCE [LARGE SCALE GENOMIC DNA]</scope>
    <source>
        <strain evidence="6">FAFU-HL-1</strain>
        <tissue evidence="6">Leaf</tissue>
    </source>
</reference>